<dbReference type="InterPro" id="IPR028094">
    <property type="entry name" value="RTC4_C"/>
</dbReference>
<protein>
    <recommendedName>
        <fullName evidence="5">Restriction of telomere capping protein 4</fullName>
    </recommendedName>
</protein>
<feature type="compositionally biased region" description="Low complexity" evidence="8">
    <location>
        <begin position="84"/>
        <end position="94"/>
    </location>
</feature>
<dbReference type="InterPro" id="IPR039024">
    <property type="entry name" value="RTC4"/>
</dbReference>
<feature type="region of interest" description="Disordered" evidence="8">
    <location>
        <begin position="218"/>
        <end position="238"/>
    </location>
</feature>
<comment type="caution">
    <text evidence="10">The sequence shown here is derived from an EMBL/GenBank/DDBJ whole genome shotgun (WGS) entry which is preliminary data.</text>
</comment>
<comment type="subcellular location">
    <subcellularLocation>
        <location evidence="3">Cytoplasm</location>
    </subcellularLocation>
    <subcellularLocation>
        <location evidence="2">Nucleus</location>
    </subcellularLocation>
</comment>
<evidence type="ECO:0000256" key="6">
    <source>
        <dbReference type="ARBA" id="ARBA00022490"/>
    </source>
</evidence>
<keyword evidence="6" id="KW-0963">Cytoplasm</keyword>
<feature type="region of interest" description="Disordered" evidence="8">
    <location>
        <begin position="1"/>
        <end position="176"/>
    </location>
</feature>
<dbReference type="EMBL" id="NAJQ01000023">
    <property type="protein sequence ID" value="TKA82850.1"/>
    <property type="molecule type" value="Genomic_DNA"/>
</dbReference>
<feature type="domain" description="Restriction of telomere capping protein 4 C-terminal" evidence="9">
    <location>
        <begin position="332"/>
        <end position="459"/>
    </location>
</feature>
<dbReference type="Pfam" id="PF14474">
    <property type="entry name" value="RTC4"/>
    <property type="match status" value="1"/>
</dbReference>
<keyword evidence="7" id="KW-0539">Nucleus</keyword>
<dbReference type="PANTHER" id="PTHR41391:SF1">
    <property type="entry name" value="RESTRICTION OF TELOMERE CAPPING PROTEIN 4"/>
    <property type="match status" value="1"/>
</dbReference>
<dbReference type="GO" id="GO:0005634">
    <property type="term" value="C:nucleus"/>
    <property type="evidence" value="ECO:0007669"/>
    <property type="project" value="UniProtKB-SubCell"/>
</dbReference>
<evidence type="ECO:0000256" key="5">
    <source>
        <dbReference type="ARBA" id="ARBA00015162"/>
    </source>
</evidence>
<accession>A0A4U0XYE3</accession>
<dbReference type="SMART" id="SM01312">
    <property type="entry name" value="RTC4"/>
    <property type="match status" value="1"/>
</dbReference>
<evidence type="ECO:0000256" key="8">
    <source>
        <dbReference type="SAM" id="MobiDB-lite"/>
    </source>
</evidence>
<feature type="compositionally biased region" description="Basic and acidic residues" evidence="8">
    <location>
        <begin position="151"/>
        <end position="175"/>
    </location>
</feature>
<evidence type="ECO:0000313" key="10">
    <source>
        <dbReference type="EMBL" id="TKA82850.1"/>
    </source>
</evidence>
<evidence type="ECO:0000256" key="4">
    <source>
        <dbReference type="ARBA" id="ARBA00009461"/>
    </source>
</evidence>
<gene>
    <name evidence="10" type="ORF">B0A55_00962</name>
</gene>
<dbReference type="AlphaFoldDB" id="A0A4U0XYE3"/>
<comment type="function">
    <text evidence="1">May be involved in a process influencing telomere capping.</text>
</comment>
<feature type="compositionally biased region" description="Polar residues" evidence="8">
    <location>
        <begin position="101"/>
        <end position="119"/>
    </location>
</feature>
<evidence type="ECO:0000256" key="3">
    <source>
        <dbReference type="ARBA" id="ARBA00004496"/>
    </source>
</evidence>
<evidence type="ECO:0000259" key="9">
    <source>
        <dbReference type="SMART" id="SM01312"/>
    </source>
</evidence>
<reference evidence="10 11" key="1">
    <citation type="submission" date="2017-03" db="EMBL/GenBank/DDBJ databases">
        <title>Genomes of endolithic fungi from Antarctica.</title>
        <authorList>
            <person name="Coleine C."/>
            <person name="Masonjones S."/>
            <person name="Stajich J.E."/>
        </authorList>
    </citation>
    <scope>NUCLEOTIDE SEQUENCE [LARGE SCALE GENOMIC DNA]</scope>
    <source>
        <strain evidence="10 11">CCFEE 5184</strain>
    </source>
</reference>
<evidence type="ECO:0000256" key="7">
    <source>
        <dbReference type="ARBA" id="ARBA00023242"/>
    </source>
</evidence>
<dbReference type="Proteomes" id="UP000309340">
    <property type="component" value="Unassembled WGS sequence"/>
</dbReference>
<dbReference type="OrthoDB" id="128308at2759"/>
<proteinExistence type="inferred from homology"/>
<keyword evidence="11" id="KW-1185">Reference proteome</keyword>
<dbReference type="PANTHER" id="PTHR41391">
    <property type="entry name" value="RESTRICTION OF TELOMERE CAPPING PROTEIN 4"/>
    <property type="match status" value="1"/>
</dbReference>
<evidence type="ECO:0000313" key="11">
    <source>
        <dbReference type="Proteomes" id="UP000309340"/>
    </source>
</evidence>
<dbReference type="GO" id="GO:0005737">
    <property type="term" value="C:cytoplasm"/>
    <property type="evidence" value="ECO:0007669"/>
    <property type="project" value="UniProtKB-SubCell"/>
</dbReference>
<evidence type="ECO:0000256" key="2">
    <source>
        <dbReference type="ARBA" id="ARBA00004123"/>
    </source>
</evidence>
<organism evidence="10 11">
    <name type="scientific">Friedmanniomyces simplex</name>
    <dbReference type="NCBI Taxonomy" id="329884"/>
    <lineage>
        <taxon>Eukaryota</taxon>
        <taxon>Fungi</taxon>
        <taxon>Dikarya</taxon>
        <taxon>Ascomycota</taxon>
        <taxon>Pezizomycotina</taxon>
        <taxon>Dothideomycetes</taxon>
        <taxon>Dothideomycetidae</taxon>
        <taxon>Mycosphaerellales</taxon>
        <taxon>Teratosphaeriaceae</taxon>
        <taxon>Friedmanniomyces</taxon>
    </lineage>
</organism>
<evidence type="ECO:0000256" key="1">
    <source>
        <dbReference type="ARBA" id="ARBA00002738"/>
    </source>
</evidence>
<sequence length="473" mass="52433">MDDIDIYADPLSSDDEKAQALKQAPTVPPPPAKEEGRRNFKPPPQLDGFQEPLRNAPATLKRPTRTMDKKVAPPNPQFRRPAVSSSPPSTGSKRSSGEWENGSSDNDAMIFPSSQTSQVKRQRTAPVTANLHALPPQTKAKGYGQKAQRQRSREEEQKKAAEAKLAKEAEVEKAKGPKFRQANLPSNMLAFHGRDANTVFKQPGKNVSNAMQDCEAGADDYRADSPDLSDLSSPPVSPPPEAVALYDLPSAVRQMECAICGANVPATMREEYEDLYAQVKQWNYKWQQRFCRYHKQTEASQLWEERGYPKIDWIRLDARLRQRKHMTHVRRIISGDVISVFRKQFQARVKSRAKTLLQIAEAENAGRGASAGYYGPRGEKLMTDHIISSFADDLRSHATEDTLVAASGVSGGVSGFVQSVLVPELAVSLIREDLGPKSQRDPVTVLEESAEVGEVLCPELEDEVRFVDEVEGS</sequence>
<name>A0A4U0XYE3_9PEZI</name>
<comment type="similarity">
    <text evidence="4">Belongs to the RTC4 family.</text>
</comment>